<dbReference type="Proteomes" id="UP001199044">
    <property type="component" value="Unassembled WGS sequence"/>
</dbReference>
<dbReference type="InterPro" id="IPR049492">
    <property type="entry name" value="BD-FAE-like_dom"/>
</dbReference>
<keyword evidence="1 3" id="KW-0378">Hydrolase</keyword>
<dbReference type="RefSeq" id="WP_225250622.1">
    <property type="nucleotide sequence ID" value="NZ_JAIWIU010000067.1"/>
</dbReference>
<comment type="caution">
    <text evidence="3">The sequence shown here is derived from an EMBL/GenBank/DDBJ whole genome shotgun (WGS) entry which is preliminary data.</text>
</comment>
<dbReference type="PANTHER" id="PTHR48081">
    <property type="entry name" value="AB HYDROLASE SUPERFAMILY PROTEIN C4A8.06C"/>
    <property type="match status" value="1"/>
</dbReference>
<keyword evidence="4" id="KW-1185">Reference proteome</keyword>
<proteinExistence type="predicted"/>
<feature type="domain" description="BD-FAE-like" evidence="2">
    <location>
        <begin position="72"/>
        <end position="255"/>
    </location>
</feature>
<dbReference type="GO" id="GO:0016787">
    <property type="term" value="F:hydrolase activity"/>
    <property type="evidence" value="ECO:0007669"/>
    <property type="project" value="UniProtKB-KW"/>
</dbReference>
<protein>
    <submittedName>
        <fullName evidence="3">Alpha/beta hydrolase</fullName>
    </submittedName>
</protein>
<dbReference type="SUPFAM" id="SSF53474">
    <property type="entry name" value="alpha/beta-Hydrolases"/>
    <property type="match status" value="1"/>
</dbReference>
<dbReference type="Pfam" id="PF20434">
    <property type="entry name" value="BD-FAE"/>
    <property type="match status" value="1"/>
</dbReference>
<dbReference type="InterPro" id="IPR029058">
    <property type="entry name" value="AB_hydrolase_fold"/>
</dbReference>
<evidence type="ECO:0000256" key="1">
    <source>
        <dbReference type="ARBA" id="ARBA00022801"/>
    </source>
</evidence>
<dbReference type="EMBL" id="JAIWIU010000067">
    <property type="protein sequence ID" value="MCA2016659.1"/>
    <property type="molecule type" value="Genomic_DNA"/>
</dbReference>
<reference evidence="4" key="1">
    <citation type="submission" date="2023-07" db="EMBL/GenBank/DDBJ databases">
        <title>Molecular identification of indigenous halophilic bacteria isolated from red sea cost, biodegradation of synthetic dyes and assessment of degraded metabolite toxicity.</title>
        <authorList>
            <person name="Chaieb K."/>
            <person name="Altayb H.N."/>
        </authorList>
    </citation>
    <scope>NUCLEOTIDE SEQUENCE [LARGE SCALE GENOMIC DNA]</scope>
    <source>
        <strain evidence="4">K20</strain>
    </source>
</reference>
<dbReference type="InterPro" id="IPR050300">
    <property type="entry name" value="GDXG_lipolytic_enzyme"/>
</dbReference>
<evidence type="ECO:0000259" key="2">
    <source>
        <dbReference type="Pfam" id="PF20434"/>
    </source>
</evidence>
<name>A0ABS7YR06_9VIBR</name>
<dbReference type="PANTHER" id="PTHR48081:SF6">
    <property type="entry name" value="PEPTIDASE S9 PROLYL OLIGOPEPTIDASE CATALYTIC DOMAIN-CONTAINING PROTEIN"/>
    <property type="match status" value="1"/>
</dbReference>
<dbReference type="Gene3D" id="3.40.50.1820">
    <property type="entry name" value="alpha/beta hydrolase"/>
    <property type="match status" value="1"/>
</dbReference>
<evidence type="ECO:0000313" key="3">
    <source>
        <dbReference type="EMBL" id="MCA2016659.1"/>
    </source>
</evidence>
<accession>A0ABS7YR06</accession>
<gene>
    <name evidence="3" type="ORF">LDJ79_11100</name>
</gene>
<sequence>MSEVSIPFHSLTQLNLTAKIHALWTSPLSHTALTPQVIERGDIELPDRLLTQVVIPEMAEVTPEQPNGIALLILPGGGYTRVAWDKEGMDTAYAMAKVGYTSFVLNYRMPGDNHPLGSLTALADAQRAMRIIRAKAVNLGIRHIVVTGFSAGGHLAGWLATQSDRVCYEAQDEIDQFSARPDLAALLYPVISMSPSITHLGSRQQLLGTLADQELHPEFSVETMVTTDTPPCFLLHASDDPSVSANNSIVMWQALKAQQVPVEMHIVEEGGHGFGLRKTQGLPVQGWPQWLNRWIRQHLLVNSKK</sequence>
<organism evidence="3 4">
    <name type="scientific">Vibrio tritonius</name>
    <dbReference type="NCBI Taxonomy" id="1435069"/>
    <lineage>
        <taxon>Bacteria</taxon>
        <taxon>Pseudomonadati</taxon>
        <taxon>Pseudomonadota</taxon>
        <taxon>Gammaproteobacteria</taxon>
        <taxon>Vibrionales</taxon>
        <taxon>Vibrionaceae</taxon>
        <taxon>Vibrio</taxon>
    </lineage>
</organism>
<evidence type="ECO:0000313" key="4">
    <source>
        <dbReference type="Proteomes" id="UP001199044"/>
    </source>
</evidence>